<dbReference type="GO" id="GO:0005634">
    <property type="term" value="C:nucleus"/>
    <property type="evidence" value="ECO:0007669"/>
    <property type="project" value="UniProtKB-SubCell"/>
</dbReference>
<name>A0A4U5NAU8_STECR</name>
<evidence type="ECO:0000256" key="6">
    <source>
        <dbReference type="ARBA" id="ARBA00023015"/>
    </source>
</evidence>
<evidence type="ECO:0000313" key="14">
    <source>
        <dbReference type="Proteomes" id="UP000298663"/>
    </source>
</evidence>
<keyword evidence="14" id="KW-1185">Reference proteome</keyword>
<evidence type="ECO:0000256" key="3">
    <source>
        <dbReference type="ARBA" id="ARBA00022723"/>
    </source>
</evidence>
<evidence type="ECO:0000256" key="5">
    <source>
        <dbReference type="ARBA" id="ARBA00022833"/>
    </source>
</evidence>
<dbReference type="SUPFAM" id="SSF57716">
    <property type="entry name" value="Glucocorticoid receptor-like (DNA-binding domain)"/>
    <property type="match status" value="1"/>
</dbReference>
<keyword evidence="10" id="KW-0539">Nucleus</keyword>
<dbReference type="STRING" id="34508.A0A4U5NAU8"/>
<evidence type="ECO:0000313" key="13">
    <source>
        <dbReference type="EMBL" id="TKR79996.1"/>
    </source>
</evidence>
<keyword evidence="3" id="KW-0479">Metal-binding</keyword>
<dbReference type="CDD" id="cd06960">
    <property type="entry name" value="NR_DBD_HNF4A"/>
    <property type="match status" value="1"/>
</dbReference>
<dbReference type="PRINTS" id="PR00047">
    <property type="entry name" value="STROIDFINGER"/>
</dbReference>
<dbReference type="OrthoDB" id="6355676at2759"/>
<accession>A0A4U5NAU8</accession>
<evidence type="ECO:0000259" key="12">
    <source>
        <dbReference type="PROSITE" id="PS51030"/>
    </source>
</evidence>
<keyword evidence="4" id="KW-0863">Zinc-finger</keyword>
<dbReference type="GO" id="GO:0003700">
    <property type="term" value="F:DNA-binding transcription factor activity"/>
    <property type="evidence" value="ECO:0007669"/>
    <property type="project" value="InterPro"/>
</dbReference>
<comment type="subcellular location">
    <subcellularLocation>
        <location evidence="1">Nucleus</location>
    </subcellularLocation>
</comment>
<keyword evidence="8" id="KW-0804">Transcription</keyword>
<reference evidence="13 14" key="2">
    <citation type="journal article" date="2019" name="G3 (Bethesda)">
        <title>Hybrid Assembly of the Genome of the Entomopathogenic Nematode Steinernema carpocapsae Identifies the X-Chromosome.</title>
        <authorList>
            <person name="Serra L."/>
            <person name="Macchietto M."/>
            <person name="Macias-Munoz A."/>
            <person name="McGill C.J."/>
            <person name="Rodriguez I.M."/>
            <person name="Rodriguez B."/>
            <person name="Murad R."/>
            <person name="Mortazavi A."/>
        </authorList>
    </citation>
    <scope>NUCLEOTIDE SEQUENCE [LARGE SCALE GENOMIC DNA]</scope>
    <source>
        <strain evidence="13 14">ALL</strain>
    </source>
</reference>
<evidence type="ECO:0000256" key="4">
    <source>
        <dbReference type="ARBA" id="ARBA00022771"/>
    </source>
</evidence>
<evidence type="ECO:0000256" key="7">
    <source>
        <dbReference type="ARBA" id="ARBA00023125"/>
    </source>
</evidence>
<gene>
    <name evidence="13" type="ORF">L596_014136</name>
</gene>
<feature type="domain" description="Nuclear receptor" evidence="12">
    <location>
        <begin position="103"/>
        <end position="178"/>
    </location>
</feature>
<dbReference type="SMART" id="SM00399">
    <property type="entry name" value="ZnF_C4"/>
    <property type="match status" value="1"/>
</dbReference>
<dbReference type="PROSITE" id="PS51030">
    <property type="entry name" value="NUCLEAR_REC_DBD_2"/>
    <property type="match status" value="1"/>
</dbReference>
<organism evidence="13 14">
    <name type="scientific">Steinernema carpocapsae</name>
    <name type="common">Entomopathogenic nematode</name>
    <dbReference type="NCBI Taxonomy" id="34508"/>
    <lineage>
        <taxon>Eukaryota</taxon>
        <taxon>Metazoa</taxon>
        <taxon>Ecdysozoa</taxon>
        <taxon>Nematoda</taxon>
        <taxon>Chromadorea</taxon>
        <taxon>Rhabditida</taxon>
        <taxon>Tylenchina</taxon>
        <taxon>Panagrolaimomorpha</taxon>
        <taxon>Strongyloidoidea</taxon>
        <taxon>Steinernematidae</taxon>
        <taxon>Steinernema</taxon>
    </lineage>
</organism>
<dbReference type="InterPro" id="IPR013088">
    <property type="entry name" value="Znf_NHR/GATA"/>
</dbReference>
<dbReference type="GO" id="GO:0008270">
    <property type="term" value="F:zinc ion binding"/>
    <property type="evidence" value="ECO:0007669"/>
    <property type="project" value="UniProtKB-KW"/>
</dbReference>
<protein>
    <recommendedName>
        <fullName evidence="12">Nuclear receptor domain-containing protein</fullName>
    </recommendedName>
</protein>
<dbReference type="InterPro" id="IPR049636">
    <property type="entry name" value="HNF4-like_DBD"/>
</dbReference>
<keyword evidence="9" id="KW-0675">Receptor</keyword>
<comment type="caution">
    <text evidence="13">The sequence shown here is derived from an EMBL/GenBank/DDBJ whole genome shotgun (WGS) entry which is preliminary data.</text>
</comment>
<dbReference type="InterPro" id="IPR050274">
    <property type="entry name" value="Nuclear_hormone_rcpt_NR2"/>
</dbReference>
<evidence type="ECO:0000256" key="8">
    <source>
        <dbReference type="ARBA" id="ARBA00023163"/>
    </source>
</evidence>
<dbReference type="FunFam" id="3.30.50.10:FF:000030">
    <property type="entry name" value="Nuclear Hormone Receptor family"/>
    <property type="match status" value="1"/>
</dbReference>
<dbReference type="GO" id="GO:0000978">
    <property type="term" value="F:RNA polymerase II cis-regulatory region sequence-specific DNA binding"/>
    <property type="evidence" value="ECO:0007669"/>
    <property type="project" value="InterPro"/>
</dbReference>
<dbReference type="AlphaFoldDB" id="A0A4U5NAU8"/>
<comment type="similarity">
    <text evidence="2">Belongs to the nuclear hormone receptor family.</text>
</comment>
<sequence length="214" mass="24381">MWLISENRDVGFLIKRFEVLFPPADLSSAFSRAFRLFNPKRTFSSRHNTRISSVLLESIVDKSIDPARRRRFHASQPQTTETRFSPKEEFAAAEAQGRRVPEGEPCAVCQDIATGYHYGVASCNGCKTFFRRTIVSEHTFVCQYQGNCDVTKNIRCACRHCRFNKCISVGMDAKAIQNDRDRIGPSRRTTALKIEMKQPSSSEDERFAFAPEDP</sequence>
<feature type="region of interest" description="Disordered" evidence="11">
    <location>
        <begin position="186"/>
        <end position="214"/>
    </location>
</feature>
<proteinExistence type="inferred from homology"/>
<dbReference type="PROSITE" id="PS00031">
    <property type="entry name" value="NUCLEAR_REC_DBD_1"/>
    <property type="match status" value="1"/>
</dbReference>
<evidence type="ECO:0000256" key="1">
    <source>
        <dbReference type="ARBA" id="ARBA00004123"/>
    </source>
</evidence>
<evidence type="ECO:0000256" key="11">
    <source>
        <dbReference type="SAM" id="MobiDB-lite"/>
    </source>
</evidence>
<evidence type="ECO:0000256" key="9">
    <source>
        <dbReference type="ARBA" id="ARBA00023170"/>
    </source>
</evidence>
<evidence type="ECO:0000256" key="10">
    <source>
        <dbReference type="ARBA" id="ARBA00023242"/>
    </source>
</evidence>
<dbReference type="PANTHER" id="PTHR24083">
    <property type="entry name" value="NUCLEAR HORMONE RECEPTOR"/>
    <property type="match status" value="1"/>
</dbReference>
<keyword evidence="5" id="KW-0862">Zinc</keyword>
<keyword evidence="6" id="KW-0805">Transcription regulation</keyword>
<keyword evidence="7" id="KW-0238">DNA-binding</keyword>
<dbReference type="Gene3D" id="3.30.50.10">
    <property type="entry name" value="Erythroid Transcription Factor GATA-1, subunit A"/>
    <property type="match status" value="1"/>
</dbReference>
<reference evidence="13 14" key="1">
    <citation type="journal article" date="2015" name="Genome Biol.">
        <title>Comparative genomics of Steinernema reveals deeply conserved gene regulatory networks.</title>
        <authorList>
            <person name="Dillman A.R."/>
            <person name="Macchietto M."/>
            <person name="Porter C.F."/>
            <person name="Rogers A."/>
            <person name="Williams B."/>
            <person name="Antoshechkin I."/>
            <person name="Lee M.M."/>
            <person name="Goodwin Z."/>
            <person name="Lu X."/>
            <person name="Lewis E.E."/>
            <person name="Goodrich-Blair H."/>
            <person name="Stock S.P."/>
            <person name="Adams B.J."/>
            <person name="Sternberg P.W."/>
            <person name="Mortazavi A."/>
        </authorList>
    </citation>
    <scope>NUCLEOTIDE SEQUENCE [LARGE SCALE GENOMIC DNA]</scope>
    <source>
        <strain evidence="13 14">ALL</strain>
    </source>
</reference>
<dbReference type="InterPro" id="IPR001628">
    <property type="entry name" value="Znf_hrmn_rcpt"/>
</dbReference>
<dbReference type="Proteomes" id="UP000298663">
    <property type="component" value="Unassembled WGS sequence"/>
</dbReference>
<dbReference type="Pfam" id="PF00105">
    <property type="entry name" value="zf-C4"/>
    <property type="match status" value="1"/>
</dbReference>
<evidence type="ECO:0000256" key="2">
    <source>
        <dbReference type="ARBA" id="ARBA00005993"/>
    </source>
</evidence>
<dbReference type="EMBL" id="AZBU02000004">
    <property type="protein sequence ID" value="TKR79996.1"/>
    <property type="molecule type" value="Genomic_DNA"/>
</dbReference>